<dbReference type="EMBL" id="UYRT01014882">
    <property type="protein sequence ID" value="VDK54501.1"/>
    <property type="molecule type" value="Genomic_DNA"/>
</dbReference>
<dbReference type="SUPFAM" id="SSF52317">
    <property type="entry name" value="Class I glutamine amidotransferase-like"/>
    <property type="match status" value="1"/>
</dbReference>
<dbReference type="PANTHER" id="PTHR11922">
    <property type="entry name" value="GMP SYNTHASE-RELATED"/>
    <property type="match status" value="1"/>
</dbReference>
<dbReference type="PROSITE" id="PS51273">
    <property type="entry name" value="GATASE_TYPE_1"/>
    <property type="match status" value="1"/>
</dbReference>
<evidence type="ECO:0000313" key="8">
    <source>
        <dbReference type="EMBL" id="VDK54501.1"/>
    </source>
</evidence>
<dbReference type="InterPro" id="IPR029062">
    <property type="entry name" value="Class_I_gatase-like"/>
</dbReference>
<dbReference type="GO" id="GO:0003921">
    <property type="term" value="F:GMP synthase activity"/>
    <property type="evidence" value="ECO:0007669"/>
    <property type="project" value="InterPro"/>
</dbReference>
<dbReference type="Gene3D" id="3.40.50.880">
    <property type="match status" value="1"/>
</dbReference>
<keyword evidence="1" id="KW-0436">Ligase</keyword>
<dbReference type="Pfam" id="PF00117">
    <property type="entry name" value="GATase"/>
    <property type="match status" value="1"/>
</dbReference>
<evidence type="ECO:0000313" key="10">
    <source>
        <dbReference type="WBParaSite" id="GPUH_0000638801-mRNA-1"/>
    </source>
</evidence>
<evidence type="ECO:0000256" key="4">
    <source>
        <dbReference type="ARBA" id="ARBA00022755"/>
    </source>
</evidence>
<keyword evidence="2 6" id="KW-0547">Nucleotide-binding</keyword>
<evidence type="ECO:0000256" key="6">
    <source>
        <dbReference type="PROSITE-ProRule" id="PRU00886"/>
    </source>
</evidence>
<keyword evidence="3 6" id="KW-0332">GMP biosynthesis</keyword>
<accession>A0A183DCD8</accession>
<dbReference type="InterPro" id="IPR014729">
    <property type="entry name" value="Rossmann-like_a/b/a_fold"/>
</dbReference>
<dbReference type="InterPro" id="IPR025777">
    <property type="entry name" value="GMPS_ATP_PPase_dom"/>
</dbReference>
<dbReference type="PROSITE" id="PS51553">
    <property type="entry name" value="GMPS_ATP_PPASE"/>
    <property type="match status" value="1"/>
</dbReference>
<evidence type="ECO:0000256" key="3">
    <source>
        <dbReference type="ARBA" id="ARBA00022749"/>
    </source>
</evidence>
<dbReference type="OrthoDB" id="1724632at2759"/>
<evidence type="ECO:0000313" key="9">
    <source>
        <dbReference type="Proteomes" id="UP000271098"/>
    </source>
</evidence>
<keyword evidence="9" id="KW-1185">Reference proteome</keyword>
<reference evidence="8 9" key="2">
    <citation type="submission" date="2018-11" db="EMBL/GenBank/DDBJ databases">
        <authorList>
            <consortium name="Pathogen Informatics"/>
        </authorList>
    </citation>
    <scope>NUCLEOTIDE SEQUENCE [LARGE SCALE GENOMIC DNA]</scope>
</reference>
<gene>
    <name evidence="8" type="ORF">GPUH_LOCUS6380</name>
</gene>
<dbReference type="InterPro" id="IPR022310">
    <property type="entry name" value="NAD/GMP_synthase"/>
</dbReference>
<evidence type="ECO:0000259" key="7">
    <source>
        <dbReference type="PROSITE" id="PS51553"/>
    </source>
</evidence>
<organism evidence="10">
    <name type="scientific">Gongylonema pulchrum</name>
    <dbReference type="NCBI Taxonomy" id="637853"/>
    <lineage>
        <taxon>Eukaryota</taxon>
        <taxon>Metazoa</taxon>
        <taxon>Ecdysozoa</taxon>
        <taxon>Nematoda</taxon>
        <taxon>Chromadorea</taxon>
        <taxon>Rhabditida</taxon>
        <taxon>Spirurina</taxon>
        <taxon>Spiruromorpha</taxon>
        <taxon>Spiruroidea</taxon>
        <taxon>Gongylonematidae</taxon>
        <taxon>Gongylonema</taxon>
    </lineage>
</organism>
<proteinExistence type="predicted"/>
<dbReference type="AlphaFoldDB" id="A0A183DCD8"/>
<reference evidence="10" key="1">
    <citation type="submission" date="2016-06" db="UniProtKB">
        <authorList>
            <consortium name="WormBaseParasite"/>
        </authorList>
    </citation>
    <scope>IDENTIFICATION</scope>
</reference>
<feature type="domain" description="GMPS ATP-PPase" evidence="7">
    <location>
        <begin position="45"/>
        <end position="104"/>
    </location>
</feature>
<evidence type="ECO:0000256" key="1">
    <source>
        <dbReference type="ARBA" id="ARBA00022598"/>
    </source>
</evidence>
<dbReference type="Proteomes" id="UP000271098">
    <property type="component" value="Unassembled WGS sequence"/>
</dbReference>
<dbReference type="WBParaSite" id="GPUH_0000638801-mRNA-1">
    <property type="protein sequence ID" value="GPUH_0000638801-mRNA-1"/>
    <property type="gene ID" value="GPUH_0000638801"/>
</dbReference>
<dbReference type="GO" id="GO:0005829">
    <property type="term" value="C:cytosol"/>
    <property type="evidence" value="ECO:0007669"/>
    <property type="project" value="TreeGrafter"/>
</dbReference>
<dbReference type="GO" id="GO:0005524">
    <property type="term" value="F:ATP binding"/>
    <property type="evidence" value="ECO:0007669"/>
    <property type="project" value="UniProtKB-UniRule"/>
</dbReference>
<dbReference type="SUPFAM" id="SSF52402">
    <property type="entry name" value="Adenine nucleotide alpha hydrolases-like"/>
    <property type="match status" value="1"/>
</dbReference>
<dbReference type="Gene3D" id="3.40.50.620">
    <property type="entry name" value="HUPs"/>
    <property type="match status" value="1"/>
</dbReference>
<dbReference type="PANTHER" id="PTHR11922:SF2">
    <property type="entry name" value="GMP SYNTHASE [GLUTAMINE-HYDROLYZING]"/>
    <property type="match status" value="1"/>
</dbReference>
<dbReference type="Pfam" id="PF02540">
    <property type="entry name" value="NAD_synthase"/>
    <property type="match status" value="1"/>
</dbReference>
<feature type="binding site" evidence="6">
    <location>
        <begin position="72"/>
        <end position="78"/>
    </location>
    <ligand>
        <name>ATP</name>
        <dbReference type="ChEBI" id="CHEBI:30616"/>
    </ligand>
</feature>
<sequence>MFSAIADERRKVYGVQFHPEVDLSLAGKDIFHNFLYDIAGITGDFTMQNREQLCIQEIRSIVGDKKVLVMVSGGVDSTVCASLLHKALGSDKVIAVHIDNGFMR</sequence>
<name>A0A183DCD8_9BILA</name>
<keyword evidence="4 6" id="KW-0658">Purine biosynthesis</keyword>
<evidence type="ECO:0000256" key="5">
    <source>
        <dbReference type="ARBA" id="ARBA00022840"/>
    </source>
</evidence>
<protein>
    <submittedName>
        <fullName evidence="10">GMPS ATP-PPase domain-containing protein</fullName>
    </submittedName>
</protein>
<keyword evidence="5 6" id="KW-0067">ATP-binding</keyword>
<dbReference type="InterPro" id="IPR017926">
    <property type="entry name" value="GATASE"/>
</dbReference>
<evidence type="ECO:0000256" key="2">
    <source>
        <dbReference type="ARBA" id="ARBA00022741"/>
    </source>
</evidence>